<dbReference type="GO" id="GO:0003677">
    <property type="term" value="F:DNA binding"/>
    <property type="evidence" value="ECO:0007669"/>
    <property type="project" value="UniProtKB-KW"/>
</dbReference>
<evidence type="ECO:0000313" key="7">
    <source>
        <dbReference type="EMBL" id="KAK8913742.1"/>
    </source>
</evidence>
<dbReference type="AlphaFoldDB" id="A0AAP0FSP5"/>
<evidence type="ECO:0000313" key="8">
    <source>
        <dbReference type="Proteomes" id="UP001418222"/>
    </source>
</evidence>
<dbReference type="InterPro" id="IPR050913">
    <property type="entry name" value="AP2/ERF_ERF"/>
</dbReference>
<comment type="caution">
    <text evidence="7">The sequence shown here is derived from an EMBL/GenBank/DDBJ whole genome shotgun (WGS) entry which is preliminary data.</text>
</comment>
<protein>
    <submittedName>
        <fullName evidence="7">Ethylene-responsive transcription factor CRF5</fullName>
    </submittedName>
</protein>
<dbReference type="FunFam" id="3.30.730.10:FF:000001">
    <property type="entry name" value="Ethylene-responsive transcription factor 2"/>
    <property type="match status" value="1"/>
</dbReference>
<dbReference type="PROSITE" id="PS51032">
    <property type="entry name" value="AP2_ERF"/>
    <property type="match status" value="1"/>
</dbReference>
<organism evidence="7 8">
    <name type="scientific">Platanthera zijinensis</name>
    <dbReference type="NCBI Taxonomy" id="2320716"/>
    <lineage>
        <taxon>Eukaryota</taxon>
        <taxon>Viridiplantae</taxon>
        <taxon>Streptophyta</taxon>
        <taxon>Embryophyta</taxon>
        <taxon>Tracheophyta</taxon>
        <taxon>Spermatophyta</taxon>
        <taxon>Magnoliopsida</taxon>
        <taxon>Liliopsida</taxon>
        <taxon>Asparagales</taxon>
        <taxon>Orchidaceae</taxon>
        <taxon>Orchidoideae</taxon>
        <taxon>Orchideae</taxon>
        <taxon>Orchidinae</taxon>
        <taxon>Platanthera</taxon>
    </lineage>
</organism>
<dbReference type="InterPro" id="IPR001471">
    <property type="entry name" value="AP2/ERF_dom"/>
</dbReference>
<dbReference type="GO" id="GO:0005634">
    <property type="term" value="C:nucleus"/>
    <property type="evidence" value="ECO:0007669"/>
    <property type="project" value="UniProtKB-SubCell"/>
</dbReference>
<gene>
    <name evidence="7" type="primary">CRF5</name>
    <name evidence="7" type="ORF">KSP39_PZI024378</name>
</gene>
<dbReference type="EMBL" id="JBBWWQ010000021">
    <property type="protein sequence ID" value="KAK8913742.1"/>
    <property type="molecule type" value="Genomic_DNA"/>
</dbReference>
<accession>A0AAP0FSP5</accession>
<keyword evidence="4" id="KW-0804">Transcription</keyword>
<evidence type="ECO:0000259" key="6">
    <source>
        <dbReference type="PROSITE" id="PS51032"/>
    </source>
</evidence>
<evidence type="ECO:0000256" key="4">
    <source>
        <dbReference type="ARBA" id="ARBA00023163"/>
    </source>
</evidence>
<dbReference type="SMART" id="SM00380">
    <property type="entry name" value="AP2"/>
    <property type="match status" value="1"/>
</dbReference>
<dbReference type="PANTHER" id="PTHR31194">
    <property type="entry name" value="SHN SHINE , DNA BINDING / TRANSCRIPTION FACTOR"/>
    <property type="match status" value="1"/>
</dbReference>
<dbReference type="PRINTS" id="PR00367">
    <property type="entry name" value="ETHRSPELEMNT"/>
</dbReference>
<dbReference type="InterPro" id="IPR036955">
    <property type="entry name" value="AP2/ERF_dom_sf"/>
</dbReference>
<comment type="subcellular location">
    <subcellularLocation>
        <location evidence="1">Nucleus</location>
    </subcellularLocation>
</comment>
<reference evidence="7 8" key="1">
    <citation type="journal article" date="2022" name="Nat. Plants">
        <title>Genomes of leafy and leafless Platanthera orchids illuminate the evolution of mycoheterotrophy.</title>
        <authorList>
            <person name="Li M.H."/>
            <person name="Liu K.W."/>
            <person name="Li Z."/>
            <person name="Lu H.C."/>
            <person name="Ye Q.L."/>
            <person name="Zhang D."/>
            <person name="Wang J.Y."/>
            <person name="Li Y.F."/>
            <person name="Zhong Z.M."/>
            <person name="Liu X."/>
            <person name="Yu X."/>
            <person name="Liu D.K."/>
            <person name="Tu X.D."/>
            <person name="Liu B."/>
            <person name="Hao Y."/>
            <person name="Liao X.Y."/>
            <person name="Jiang Y.T."/>
            <person name="Sun W.H."/>
            <person name="Chen J."/>
            <person name="Chen Y.Q."/>
            <person name="Ai Y."/>
            <person name="Zhai J.W."/>
            <person name="Wu S.S."/>
            <person name="Zhou Z."/>
            <person name="Hsiao Y.Y."/>
            <person name="Wu W.L."/>
            <person name="Chen Y.Y."/>
            <person name="Lin Y.F."/>
            <person name="Hsu J.L."/>
            <person name="Li C.Y."/>
            <person name="Wang Z.W."/>
            <person name="Zhao X."/>
            <person name="Zhong W.Y."/>
            <person name="Ma X.K."/>
            <person name="Ma L."/>
            <person name="Huang J."/>
            <person name="Chen G.Z."/>
            <person name="Huang M.Z."/>
            <person name="Huang L."/>
            <person name="Peng D.H."/>
            <person name="Luo Y.B."/>
            <person name="Zou S.Q."/>
            <person name="Chen S.P."/>
            <person name="Lan S."/>
            <person name="Tsai W.C."/>
            <person name="Van de Peer Y."/>
            <person name="Liu Z.J."/>
        </authorList>
    </citation>
    <scope>NUCLEOTIDE SEQUENCE [LARGE SCALE GENOMIC DNA]</scope>
    <source>
        <strain evidence="7">Lor287</strain>
    </source>
</reference>
<dbReference type="SUPFAM" id="SSF54171">
    <property type="entry name" value="DNA-binding domain"/>
    <property type="match status" value="1"/>
</dbReference>
<name>A0AAP0FSP5_9ASPA</name>
<evidence type="ECO:0000256" key="1">
    <source>
        <dbReference type="ARBA" id="ARBA00004123"/>
    </source>
</evidence>
<evidence type="ECO:0000256" key="3">
    <source>
        <dbReference type="ARBA" id="ARBA00023125"/>
    </source>
</evidence>
<dbReference type="InterPro" id="IPR016177">
    <property type="entry name" value="DNA-bd_dom_sf"/>
</dbReference>
<feature type="domain" description="AP2/ERF" evidence="6">
    <location>
        <begin position="118"/>
        <end position="175"/>
    </location>
</feature>
<evidence type="ECO:0000256" key="5">
    <source>
        <dbReference type="ARBA" id="ARBA00023242"/>
    </source>
</evidence>
<dbReference type="PANTHER" id="PTHR31194:SF140">
    <property type="entry name" value="ETHYLENE-RESPONSIVE TRANSCRIPTION FACTOR CRF2"/>
    <property type="match status" value="1"/>
</dbReference>
<dbReference type="Gene3D" id="3.30.730.10">
    <property type="entry name" value="AP2/ERF domain"/>
    <property type="match status" value="1"/>
</dbReference>
<keyword evidence="8" id="KW-1185">Reference proteome</keyword>
<dbReference type="CDD" id="cd00018">
    <property type="entry name" value="AP2"/>
    <property type="match status" value="1"/>
</dbReference>
<sequence length="322" mass="35439">MESQSLAPPLKHTVHVDVTSKPFQQPRNRPAMRAAHTVRFYCDDLDATDSDDDGSCNGRRRVKRYVQEIRFGERPGRASADDCSVAKEKVVRTVAGVRKKKGTALTPKPPQSISGVPRFRGVRRRPWGKFAAEIRDPARRVRVWLGTFNTAEEAAKVYDSAAIQLRGPAAATNFFCAPSPEPPTPLPPTNLSEANLSISGGYESSEDSHAICSPTSVLRGFPSSAVEEKHASSSGVVLPEEIAGELMLFDELPFYSDFLELNAYEPRILEDSMSQLCFFSDESRMPGPCSDHQSSVCVDGDDFFEDIADLFPLDPLPADIIF</sequence>
<keyword evidence="2" id="KW-0805">Transcription regulation</keyword>
<keyword evidence="3" id="KW-0238">DNA-binding</keyword>
<keyword evidence="5" id="KW-0539">Nucleus</keyword>
<evidence type="ECO:0000256" key="2">
    <source>
        <dbReference type="ARBA" id="ARBA00023015"/>
    </source>
</evidence>
<dbReference type="Proteomes" id="UP001418222">
    <property type="component" value="Unassembled WGS sequence"/>
</dbReference>
<dbReference type="Pfam" id="PF00847">
    <property type="entry name" value="AP2"/>
    <property type="match status" value="1"/>
</dbReference>
<dbReference type="GO" id="GO:0003700">
    <property type="term" value="F:DNA-binding transcription factor activity"/>
    <property type="evidence" value="ECO:0007669"/>
    <property type="project" value="InterPro"/>
</dbReference>
<proteinExistence type="predicted"/>